<dbReference type="PRINTS" id="PR00691">
    <property type="entry name" value="ADHESINB"/>
</dbReference>
<evidence type="ECO:0000256" key="5">
    <source>
        <dbReference type="ARBA" id="ARBA00022729"/>
    </source>
</evidence>
<proteinExistence type="inferred from homology"/>
<comment type="similarity">
    <text evidence="2 6">Belongs to the bacterial solute-binding protein 9 family.</text>
</comment>
<dbReference type="Pfam" id="PF01297">
    <property type="entry name" value="ZnuA"/>
    <property type="match status" value="1"/>
</dbReference>
<evidence type="ECO:0000256" key="6">
    <source>
        <dbReference type="RuleBase" id="RU003512"/>
    </source>
</evidence>
<protein>
    <submittedName>
        <fullName evidence="7">Zinc ABC transporter substrate-binding protein</fullName>
    </submittedName>
</protein>
<dbReference type="SUPFAM" id="SSF53807">
    <property type="entry name" value="Helical backbone' metal receptor"/>
    <property type="match status" value="1"/>
</dbReference>
<evidence type="ECO:0000313" key="8">
    <source>
        <dbReference type="Proteomes" id="UP000622317"/>
    </source>
</evidence>
<dbReference type="InterPro" id="IPR006128">
    <property type="entry name" value="Lipoprotein_PsaA-like"/>
</dbReference>
<dbReference type="InterPro" id="IPR050492">
    <property type="entry name" value="Bact_metal-bind_prot9"/>
</dbReference>
<dbReference type="AlphaFoldDB" id="A0A927F9M4"/>
<dbReference type="InterPro" id="IPR006127">
    <property type="entry name" value="ZnuA-like"/>
</dbReference>
<dbReference type="GO" id="GO:0046872">
    <property type="term" value="F:metal ion binding"/>
    <property type="evidence" value="ECO:0007669"/>
    <property type="project" value="UniProtKB-KW"/>
</dbReference>
<gene>
    <name evidence="7" type="ORF">IEN85_15440</name>
</gene>
<keyword evidence="4" id="KW-0479">Metal-binding</keyword>
<dbReference type="Proteomes" id="UP000622317">
    <property type="component" value="Unassembled WGS sequence"/>
</dbReference>
<evidence type="ECO:0000256" key="3">
    <source>
        <dbReference type="ARBA" id="ARBA00022448"/>
    </source>
</evidence>
<dbReference type="RefSeq" id="WP_191617999.1">
    <property type="nucleotide sequence ID" value="NZ_JACYFG010000038.1"/>
</dbReference>
<dbReference type="InterPro" id="IPR006129">
    <property type="entry name" value="AdhesinB"/>
</dbReference>
<keyword evidence="5" id="KW-0732">Signal</keyword>
<evidence type="ECO:0000313" key="7">
    <source>
        <dbReference type="EMBL" id="MBD5780892.1"/>
    </source>
</evidence>
<comment type="subcellular location">
    <subcellularLocation>
        <location evidence="1">Cell envelope</location>
    </subcellularLocation>
</comment>
<name>A0A927F9M4_9BACT</name>
<dbReference type="GO" id="GO:0030313">
    <property type="term" value="C:cell envelope"/>
    <property type="evidence" value="ECO:0007669"/>
    <property type="project" value="UniProtKB-SubCell"/>
</dbReference>
<keyword evidence="3 6" id="KW-0813">Transport</keyword>
<evidence type="ECO:0000256" key="2">
    <source>
        <dbReference type="ARBA" id="ARBA00011028"/>
    </source>
</evidence>
<organism evidence="7 8">
    <name type="scientific">Pelagicoccus enzymogenes</name>
    <dbReference type="NCBI Taxonomy" id="2773457"/>
    <lineage>
        <taxon>Bacteria</taxon>
        <taxon>Pseudomonadati</taxon>
        <taxon>Verrucomicrobiota</taxon>
        <taxon>Opitutia</taxon>
        <taxon>Puniceicoccales</taxon>
        <taxon>Pelagicoccaceae</taxon>
        <taxon>Pelagicoccus</taxon>
    </lineage>
</organism>
<dbReference type="EMBL" id="JACYFG010000038">
    <property type="protein sequence ID" value="MBD5780892.1"/>
    <property type="molecule type" value="Genomic_DNA"/>
</dbReference>
<dbReference type="GO" id="GO:0030001">
    <property type="term" value="P:metal ion transport"/>
    <property type="evidence" value="ECO:0007669"/>
    <property type="project" value="InterPro"/>
</dbReference>
<reference evidence="7" key="1">
    <citation type="submission" date="2020-09" db="EMBL/GenBank/DDBJ databases">
        <title>Pelagicoccus enzymogenes sp. nov. with an EPS production, isolated from marine sediment.</title>
        <authorList>
            <person name="Feng X."/>
        </authorList>
    </citation>
    <scope>NUCLEOTIDE SEQUENCE</scope>
    <source>
        <strain evidence="7">NFK12</strain>
    </source>
</reference>
<accession>A0A927F9M4</accession>
<dbReference type="PANTHER" id="PTHR42953">
    <property type="entry name" value="HIGH-AFFINITY ZINC UPTAKE SYSTEM PROTEIN ZNUA-RELATED"/>
    <property type="match status" value="1"/>
</dbReference>
<dbReference type="PRINTS" id="PR00690">
    <property type="entry name" value="ADHESNFAMILY"/>
</dbReference>
<sequence>MNSILLRVLLLTIGLFAATAVHGKLRVVVSTSQIADIVRNVGGRDVDLTVLMGPGVDPHLYKATARDVISLQRADLILYNGLHLEGRLAETFSKVNKQGRTVVAVGEAIPKDRLLASADYEDAHDPHVWFDPELWAFVIDAVKSSLSKADPSKAAVFEQRAALYSAEVEAVALWARERIQAIPESARVLVTSHDAYNYFGRAFGFQVVGVQGVSTATEAGIADITNTADFIKRRRIPAIFVESSVSPATIERISRDSGASVGGELFSDALGALGEMHEGSDGERYDVGTYLGMFKYNVDTIVNALGK</sequence>
<dbReference type="GO" id="GO:0007155">
    <property type="term" value="P:cell adhesion"/>
    <property type="evidence" value="ECO:0007669"/>
    <property type="project" value="InterPro"/>
</dbReference>
<dbReference type="Gene3D" id="3.40.50.1980">
    <property type="entry name" value="Nitrogenase molybdenum iron protein domain"/>
    <property type="match status" value="2"/>
</dbReference>
<keyword evidence="8" id="KW-1185">Reference proteome</keyword>
<evidence type="ECO:0000256" key="1">
    <source>
        <dbReference type="ARBA" id="ARBA00004196"/>
    </source>
</evidence>
<evidence type="ECO:0000256" key="4">
    <source>
        <dbReference type="ARBA" id="ARBA00022723"/>
    </source>
</evidence>
<dbReference type="PANTHER" id="PTHR42953:SF1">
    <property type="entry name" value="METAL-BINDING PROTEIN HI_0362-RELATED"/>
    <property type="match status" value="1"/>
</dbReference>
<comment type="caution">
    <text evidence="7">The sequence shown here is derived from an EMBL/GenBank/DDBJ whole genome shotgun (WGS) entry which is preliminary data.</text>
</comment>